<dbReference type="AlphaFoldDB" id="M5FRK7"/>
<dbReference type="STRING" id="1858805.M5FRK7"/>
<dbReference type="Gene3D" id="2.40.50.140">
    <property type="entry name" value="Nucleic acid-binding proteins"/>
    <property type="match status" value="1"/>
</dbReference>
<dbReference type="GO" id="GO:0005730">
    <property type="term" value="C:nucleolus"/>
    <property type="evidence" value="ECO:0007669"/>
    <property type="project" value="UniProtKB-SubCell"/>
</dbReference>
<keyword evidence="3" id="KW-0271">Exosome</keyword>
<dbReference type="HOGENOM" id="CLU_067135_3_1_1"/>
<reference evidence="5 6" key="1">
    <citation type="journal article" date="2012" name="Science">
        <title>The Paleozoic origin of enzymatic lignin decomposition reconstructed from 31 fungal genomes.</title>
        <authorList>
            <person name="Floudas D."/>
            <person name="Binder M."/>
            <person name="Riley R."/>
            <person name="Barry K."/>
            <person name="Blanchette R.A."/>
            <person name="Henrissat B."/>
            <person name="Martinez A.T."/>
            <person name="Otillar R."/>
            <person name="Spatafora J.W."/>
            <person name="Yadav J.S."/>
            <person name="Aerts A."/>
            <person name="Benoit I."/>
            <person name="Boyd A."/>
            <person name="Carlson A."/>
            <person name="Copeland A."/>
            <person name="Coutinho P.M."/>
            <person name="de Vries R.P."/>
            <person name="Ferreira P."/>
            <person name="Findley K."/>
            <person name="Foster B."/>
            <person name="Gaskell J."/>
            <person name="Glotzer D."/>
            <person name="Gorecki P."/>
            <person name="Heitman J."/>
            <person name="Hesse C."/>
            <person name="Hori C."/>
            <person name="Igarashi K."/>
            <person name="Jurgens J.A."/>
            <person name="Kallen N."/>
            <person name="Kersten P."/>
            <person name="Kohler A."/>
            <person name="Kuees U."/>
            <person name="Kumar T.K.A."/>
            <person name="Kuo A."/>
            <person name="LaButti K."/>
            <person name="Larrondo L.F."/>
            <person name="Lindquist E."/>
            <person name="Ling A."/>
            <person name="Lombard V."/>
            <person name="Lucas S."/>
            <person name="Lundell T."/>
            <person name="Martin R."/>
            <person name="McLaughlin D.J."/>
            <person name="Morgenstern I."/>
            <person name="Morin E."/>
            <person name="Murat C."/>
            <person name="Nagy L.G."/>
            <person name="Nolan M."/>
            <person name="Ohm R.A."/>
            <person name="Patyshakuliyeva A."/>
            <person name="Rokas A."/>
            <person name="Ruiz-Duenas F.J."/>
            <person name="Sabat G."/>
            <person name="Salamov A."/>
            <person name="Samejima M."/>
            <person name="Schmutz J."/>
            <person name="Slot J.C."/>
            <person name="St John F."/>
            <person name="Stenlid J."/>
            <person name="Sun H."/>
            <person name="Sun S."/>
            <person name="Syed K."/>
            <person name="Tsang A."/>
            <person name="Wiebenga A."/>
            <person name="Young D."/>
            <person name="Pisabarro A."/>
            <person name="Eastwood D.C."/>
            <person name="Martin F."/>
            <person name="Cullen D."/>
            <person name="Grigoriev I.V."/>
            <person name="Hibbett D.S."/>
        </authorList>
    </citation>
    <scope>NUCLEOTIDE SEQUENCE [LARGE SCALE GENOMIC DNA]</scope>
    <source>
        <strain evidence="5 6">DJM-731 SS1</strain>
    </source>
</reference>
<evidence type="ECO:0000313" key="5">
    <source>
        <dbReference type="EMBL" id="EJT99795.1"/>
    </source>
</evidence>
<accession>M5FRK7</accession>
<comment type="subcellular location">
    <subcellularLocation>
        <location evidence="1">Nucleus</location>
        <location evidence="1">Nucleolus</location>
    </subcellularLocation>
</comment>
<dbReference type="OMA" id="PMVPVGW"/>
<sequence>MSDIVLPGQALSLPQRAPLPQTGTGIYNRTCLRSTIIGIPSTTGSLISVIPPRPIPPVPQPGSLVLGKITHLSPTSATLLILAVDNNPSEEFTGIIRTQDIRATERDKLRMGDCFRGGDVVRALVLSLGDQRNYYLSTARNDLGVVFATSEAGGIMQPINWQEMRCPRTGQIEKRKCAKP</sequence>
<dbReference type="GeneID" id="63690364"/>
<dbReference type="OrthoDB" id="440760at2759"/>
<keyword evidence="6" id="KW-1185">Reference proteome</keyword>
<dbReference type="PANTHER" id="PTHR12686">
    <property type="entry name" value="3'-5' EXORIBONUCLEASE CSL4-RELATED"/>
    <property type="match status" value="1"/>
</dbReference>
<evidence type="ECO:0000313" key="6">
    <source>
        <dbReference type="Proteomes" id="UP000030653"/>
    </source>
</evidence>
<dbReference type="GO" id="GO:0006396">
    <property type="term" value="P:RNA processing"/>
    <property type="evidence" value="ECO:0007669"/>
    <property type="project" value="InterPro"/>
</dbReference>
<dbReference type="FunFam" id="2.40.50.140:FF:000198">
    <property type="entry name" value="Exosome complex component CSL4"/>
    <property type="match status" value="1"/>
</dbReference>
<organism evidence="5 6">
    <name type="scientific">Dacryopinax primogenitus (strain DJM 731)</name>
    <name type="common">Brown rot fungus</name>
    <dbReference type="NCBI Taxonomy" id="1858805"/>
    <lineage>
        <taxon>Eukaryota</taxon>
        <taxon>Fungi</taxon>
        <taxon>Dikarya</taxon>
        <taxon>Basidiomycota</taxon>
        <taxon>Agaricomycotina</taxon>
        <taxon>Dacrymycetes</taxon>
        <taxon>Dacrymycetales</taxon>
        <taxon>Dacrymycetaceae</taxon>
        <taxon>Dacryopinax</taxon>
    </lineage>
</organism>
<evidence type="ECO:0000256" key="3">
    <source>
        <dbReference type="ARBA" id="ARBA00022835"/>
    </source>
</evidence>
<evidence type="ECO:0000259" key="4">
    <source>
        <dbReference type="PROSITE" id="PS50126"/>
    </source>
</evidence>
<dbReference type="GO" id="GO:0000176">
    <property type="term" value="C:nuclear exosome (RNase complex)"/>
    <property type="evidence" value="ECO:0007669"/>
    <property type="project" value="TreeGrafter"/>
</dbReference>
<feature type="domain" description="S1 motif" evidence="4">
    <location>
        <begin position="62"/>
        <end position="140"/>
    </location>
</feature>
<evidence type="ECO:0000256" key="2">
    <source>
        <dbReference type="ARBA" id="ARBA00022490"/>
    </source>
</evidence>
<name>M5FRK7_DACPD</name>
<dbReference type="RefSeq" id="XP_040626693.1">
    <property type="nucleotide sequence ID" value="XM_040775302.1"/>
</dbReference>
<dbReference type="GO" id="GO:0003723">
    <property type="term" value="F:RNA binding"/>
    <property type="evidence" value="ECO:0007669"/>
    <property type="project" value="InterPro"/>
</dbReference>
<dbReference type="InterPro" id="IPR019495">
    <property type="entry name" value="EXOSC1_C"/>
</dbReference>
<dbReference type="GO" id="GO:0005737">
    <property type="term" value="C:cytoplasm"/>
    <property type="evidence" value="ECO:0007669"/>
    <property type="project" value="TreeGrafter"/>
</dbReference>
<dbReference type="InterPro" id="IPR012340">
    <property type="entry name" value="NA-bd_OB-fold"/>
</dbReference>
<dbReference type="EMBL" id="JH795868">
    <property type="protein sequence ID" value="EJT99795.1"/>
    <property type="molecule type" value="Genomic_DNA"/>
</dbReference>
<dbReference type="PROSITE" id="PS50126">
    <property type="entry name" value="S1"/>
    <property type="match status" value="1"/>
</dbReference>
<proteinExistence type="predicted"/>
<dbReference type="InterPro" id="IPR003029">
    <property type="entry name" value="S1_domain"/>
</dbReference>
<dbReference type="PANTHER" id="PTHR12686:SF8">
    <property type="entry name" value="EXOSOME COMPLEX COMPONENT CSL4"/>
    <property type="match status" value="1"/>
</dbReference>
<dbReference type="Pfam" id="PF10447">
    <property type="entry name" value="EXOSC1"/>
    <property type="match status" value="1"/>
</dbReference>
<dbReference type="SUPFAM" id="SSF50249">
    <property type="entry name" value="Nucleic acid-binding proteins"/>
    <property type="match status" value="1"/>
</dbReference>
<keyword evidence="2" id="KW-0963">Cytoplasm</keyword>
<dbReference type="Proteomes" id="UP000030653">
    <property type="component" value="Unassembled WGS sequence"/>
</dbReference>
<protein>
    <recommendedName>
        <fullName evidence="4">S1 motif domain-containing protein</fullName>
    </recommendedName>
</protein>
<evidence type="ECO:0000256" key="1">
    <source>
        <dbReference type="ARBA" id="ARBA00004604"/>
    </source>
</evidence>
<gene>
    <name evidence="5" type="ORF">DACRYDRAFT_55085</name>
</gene>
<dbReference type="InterPro" id="IPR039771">
    <property type="entry name" value="Csl4"/>
</dbReference>